<organism evidence="2 3">
    <name type="scientific">Thamnocephalis sphaerospora</name>
    <dbReference type="NCBI Taxonomy" id="78915"/>
    <lineage>
        <taxon>Eukaryota</taxon>
        <taxon>Fungi</taxon>
        <taxon>Fungi incertae sedis</taxon>
        <taxon>Zoopagomycota</taxon>
        <taxon>Zoopagomycotina</taxon>
        <taxon>Zoopagomycetes</taxon>
        <taxon>Zoopagales</taxon>
        <taxon>Sigmoideomycetaceae</taxon>
        <taxon>Thamnocephalis</taxon>
    </lineage>
</organism>
<keyword evidence="1" id="KW-0472">Membrane</keyword>
<sequence length="173" mass="19047">MQAQGDLQELRERNSSLATQSMLNVICAWIFLRSFIIAVRMIHKRARMLAGWCCLLQATAGLVYTIGGMTVHLPNGLTCRGALWLVGAGLGISPSCVGAALLQKAYIVHDYNKWLMGIGIILLLQQPFFTYLVWASPGIILPSSGCLSCYPKYLPWIKLGIDMPINLVFSVAF</sequence>
<feature type="transmembrane region" description="Helical" evidence="1">
    <location>
        <begin position="49"/>
        <end position="69"/>
    </location>
</feature>
<gene>
    <name evidence="2" type="ORF">THASP1DRAFT_25805</name>
</gene>
<feature type="transmembrane region" description="Helical" evidence="1">
    <location>
        <begin position="114"/>
        <end position="134"/>
    </location>
</feature>
<reference evidence="3" key="1">
    <citation type="journal article" date="2018" name="Nat. Microbiol.">
        <title>Leveraging single-cell genomics to expand the fungal tree of life.</title>
        <authorList>
            <person name="Ahrendt S.R."/>
            <person name="Quandt C.A."/>
            <person name="Ciobanu D."/>
            <person name="Clum A."/>
            <person name="Salamov A."/>
            <person name="Andreopoulos B."/>
            <person name="Cheng J.F."/>
            <person name="Woyke T."/>
            <person name="Pelin A."/>
            <person name="Henrissat B."/>
            <person name="Reynolds N.K."/>
            <person name="Benny G.L."/>
            <person name="Smith M.E."/>
            <person name="James T.Y."/>
            <person name="Grigoriev I.V."/>
        </authorList>
    </citation>
    <scope>NUCLEOTIDE SEQUENCE [LARGE SCALE GENOMIC DNA]</scope>
    <source>
        <strain evidence="3">RSA 1356</strain>
    </source>
</reference>
<keyword evidence="1" id="KW-0812">Transmembrane</keyword>
<evidence type="ECO:0000313" key="2">
    <source>
        <dbReference type="EMBL" id="RKP05751.1"/>
    </source>
</evidence>
<protein>
    <submittedName>
        <fullName evidence="2">Uncharacterized protein</fullName>
    </submittedName>
</protein>
<feature type="transmembrane region" description="Helical" evidence="1">
    <location>
        <begin position="22"/>
        <end position="42"/>
    </location>
</feature>
<dbReference type="OrthoDB" id="5592639at2759"/>
<evidence type="ECO:0000313" key="3">
    <source>
        <dbReference type="Proteomes" id="UP000271241"/>
    </source>
</evidence>
<name>A0A4P9XK30_9FUNG</name>
<dbReference type="EMBL" id="KZ993040">
    <property type="protein sequence ID" value="RKP05751.1"/>
    <property type="molecule type" value="Genomic_DNA"/>
</dbReference>
<feature type="transmembrane region" description="Helical" evidence="1">
    <location>
        <begin position="81"/>
        <end position="102"/>
    </location>
</feature>
<keyword evidence="1" id="KW-1133">Transmembrane helix</keyword>
<accession>A0A4P9XK30</accession>
<proteinExistence type="predicted"/>
<dbReference type="Proteomes" id="UP000271241">
    <property type="component" value="Unassembled WGS sequence"/>
</dbReference>
<dbReference type="AlphaFoldDB" id="A0A4P9XK30"/>
<evidence type="ECO:0000256" key="1">
    <source>
        <dbReference type="SAM" id="Phobius"/>
    </source>
</evidence>
<keyword evidence="3" id="KW-1185">Reference proteome</keyword>